<dbReference type="Gene3D" id="2.60.200.30">
    <property type="entry name" value="Probable inorganic polyphosphate/atp-NAD kinase, domain 2"/>
    <property type="match status" value="1"/>
</dbReference>
<dbReference type="AlphaFoldDB" id="L2GSR1"/>
<name>L2GSR1_VAVCU</name>
<evidence type="ECO:0000313" key="2">
    <source>
        <dbReference type="EMBL" id="ELA46135.1"/>
    </source>
</evidence>
<evidence type="ECO:0000313" key="3">
    <source>
        <dbReference type="Proteomes" id="UP000011081"/>
    </source>
</evidence>
<dbReference type="STRING" id="948595.L2GSR1"/>
<dbReference type="OMA" id="HNCINNP"/>
<dbReference type="HOGENOM" id="CLU_636475_0_0_1"/>
<dbReference type="InParanoid" id="L2GSR1"/>
<feature type="compositionally biased region" description="Polar residues" evidence="1">
    <location>
        <begin position="140"/>
        <end position="160"/>
    </location>
</feature>
<dbReference type="OrthoDB" id="24581at2759"/>
<feature type="compositionally biased region" description="Acidic residues" evidence="1">
    <location>
        <begin position="101"/>
        <end position="134"/>
    </location>
</feature>
<sequence length="431" mass="46716">MHFQIFLPSVPSPAIQSARAYLTTRYEVKSGAPNVIVLGGDGTFLSACGALLSCGKAIDEIEWVYERMFGGFEFESDGEVRMDGVIGREGGSGEGGSGEGENGEDENGEGGSGEDENGEGGSGEDESGEDESGEDESKKNQNGKTVPNSALINSGTATKTESIKNRTCPAQTNEKEAPRTNSHKHCPSHQQNRTHKYRPNDQNVLSDSTDQPLTFYVFNYGHAGHLCLLARDDLKKEFGSFKFVMRRLSKVVGKGYFVNELVIGRGYPGRLNIFEVHVYDEGCGALRDADTVGSPGTTNRSAGTDLNSIYAHSHNTFKITVRCDSVLISTQTGSSAYNKSAKGPVALVQCHVINFINPEHGENALVVGVDRTVRVKVLSTNGMGVIDGVRWISGDEFVVRGGAMVRMAYCERGRIGDRWVIDRLYGGYEQR</sequence>
<gene>
    <name evidence="2" type="ORF">VCUG_02370</name>
</gene>
<dbReference type="GO" id="GO:0003951">
    <property type="term" value="F:NAD+ kinase activity"/>
    <property type="evidence" value="ECO:0007669"/>
    <property type="project" value="InterPro"/>
</dbReference>
<protein>
    <submittedName>
        <fullName evidence="2">Uncharacterized protein</fullName>
    </submittedName>
</protein>
<organism evidence="2 3">
    <name type="scientific">Vavraia culicis (isolate floridensis)</name>
    <name type="common">Microsporidian parasite</name>
    <dbReference type="NCBI Taxonomy" id="948595"/>
    <lineage>
        <taxon>Eukaryota</taxon>
        <taxon>Fungi</taxon>
        <taxon>Fungi incertae sedis</taxon>
        <taxon>Microsporidia</taxon>
        <taxon>Pleistophoridae</taxon>
        <taxon>Vavraia</taxon>
    </lineage>
</organism>
<dbReference type="Proteomes" id="UP000011081">
    <property type="component" value="Unassembled WGS sequence"/>
</dbReference>
<dbReference type="RefSeq" id="XP_008075379.1">
    <property type="nucleotide sequence ID" value="XM_008077188.1"/>
</dbReference>
<reference evidence="3" key="1">
    <citation type="submission" date="2011-03" db="EMBL/GenBank/DDBJ databases">
        <title>The genome sequence of Vavraia culicis strain floridensis.</title>
        <authorList>
            <consortium name="The Broad Institute Genome Sequencing Platform"/>
            <person name="Cuomo C."/>
            <person name="Becnel J."/>
            <person name="Sanscrainte N."/>
            <person name="Young S.K."/>
            <person name="Zeng Q."/>
            <person name="Gargeya S."/>
            <person name="Fitzgerald M."/>
            <person name="Haas B."/>
            <person name="Abouelleil A."/>
            <person name="Alvarado L."/>
            <person name="Arachchi H.M."/>
            <person name="Berlin A."/>
            <person name="Chapman S.B."/>
            <person name="Gearin G."/>
            <person name="Goldberg J."/>
            <person name="Griggs A."/>
            <person name="Gujja S."/>
            <person name="Hansen M."/>
            <person name="Heiman D."/>
            <person name="Howarth C."/>
            <person name="Larimer J."/>
            <person name="Lui A."/>
            <person name="MacDonald P.J.P."/>
            <person name="McCowen C."/>
            <person name="Montmayeur A."/>
            <person name="Murphy C."/>
            <person name="Neiman D."/>
            <person name="Pearson M."/>
            <person name="Priest M."/>
            <person name="Roberts A."/>
            <person name="Saif S."/>
            <person name="Shea T."/>
            <person name="Sisk P."/>
            <person name="Stolte C."/>
            <person name="Sykes S."/>
            <person name="Wortman J."/>
            <person name="Nusbaum C."/>
            <person name="Birren B."/>
        </authorList>
    </citation>
    <scope>NUCLEOTIDE SEQUENCE [LARGE SCALE GENOMIC DNA]</scope>
    <source>
        <strain evidence="3">floridensis</strain>
    </source>
</reference>
<proteinExistence type="predicted"/>
<dbReference type="SUPFAM" id="SSF111331">
    <property type="entry name" value="NAD kinase/diacylglycerol kinase-like"/>
    <property type="match status" value="1"/>
</dbReference>
<dbReference type="GO" id="GO:0019674">
    <property type="term" value="P:NAD+ metabolic process"/>
    <property type="evidence" value="ECO:0007669"/>
    <property type="project" value="InterPro"/>
</dbReference>
<feature type="compositionally biased region" description="Gly residues" evidence="1">
    <location>
        <begin position="87"/>
        <end position="100"/>
    </location>
</feature>
<dbReference type="VEuPathDB" id="MicrosporidiaDB:VCUG_02370"/>
<dbReference type="InterPro" id="IPR017437">
    <property type="entry name" value="ATP-NAD_kinase_PpnK-typ_C"/>
</dbReference>
<feature type="region of interest" description="Disordered" evidence="1">
    <location>
        <begin position="83"/>
        <end position="201"/>
    </location>
</feature>
<evidence type="ECO:0000256" key="1">
    <source>
        <dbReference type="SAM" id="MobiDB-lite"/>
    </source>
</evidence>
<feature type="compositionally biased region" description="Basic residues" evidence="1">
    <location>
        <begin position="181"/>
        <end position="197"/>
    </location>
</feature>
<keyword evidence="3" id="KW-1185">Reference proteome</keyword>
<dbReference type="GeneID" id="19880233"/>
<dbReference type="InterPro" id="IPR016064">
    <property type="entry name" value="NAD/diacylglycerol_kinase_sf"/>
</dbReference>
<accession>L2GSR1</accession>
<dbReference type="EMBL" id="GL877461">
    <property type="protein sequence ID" value="ELA46135.1"/>
    <property type="molecule type" value="Genomic_DNA"/>
</dbReference>